<evidence type="ECO:0000256" key="1">
    <source>
        <dbReference type="ARBA" id="ARBA00009277"/>
    </source>
</evidence>
<dbReference type="EMBL" id="FOPP01000020">
    <property type="protein sequence ID" value="SFH52098.1"/>
    <property type="molecule type" value="Genomic_DNA"/>
</dbReference>
<reference evidence="3 4" key="1">
    <citation type="submission" date="2016-10" db="EMBL/GenBank/DDBJ databases">
        <authorList>
            <person name="de Groot N.N."/>
        </authorList>
    </citation>
    <scope>NUCLEOTIDE SEQUENCE [LARGE SCALE GENOMIC DNA]</scope>
    <source>
        <strain evidence="3 4">DSM 18684</strain>
    </source>
</reference>
<dbReference type="AlphaFoldDB" id="A0A1I3APL4"/>
<dbReference type="SUPFAM" id="SSF46894">
    <property type="entry name" value="C-terminal effector domain of the bipartite response regulators"/>
    <property type="match status" value="1"/>
</dbReference>
<dbReference type="GO" id="GO:0003677">
    <property type="term" value="F:DNA binding"/>
    <property type="evidence" value="ECO:0007669"/>
    <property type="project" value="InterPro"/>
</dbReference>
<feature type="domain" description="Integrase catalytic" evidence="2">
    <location>
        <begin position="123"/>
        <end position="330"/>
    </location>
</feature>
<dbReference type="InterPro" id="IPR012337">
    <property type="entry name" value="RNaseH-like_sf"/>
</dbReference>
<gene>
    <name evidence="3" type="ORF">SAMN04489864_1201</name>
</gene>
<dbReference type="InterPro" id="IPR016032">
    <property type="entry name" value="Sig_transdc_resp-reg_C-effctor"/>
</dbReference>
<dbReference type="OrthoDB" id="3193769at2"/>
<dbReference type="PANTHER" id="PTHR35004">
    <property type="entry name" value="TRANSPOSASE RV3428C-RELATED"/>
    <property type="match status" value="1"/>
</dbReference>
<dbReference type="InterPro" id="IPR036397">
    <property type="entry name" value="RNaseH_sf"/>
</dbReference>
<dbReference type="InterPro" id="IPR054353">
    <property type="entry name" value="IstA-like_C"/>
</dbReference>
<dbReference type="Gene3D" id="1.10.10.10">
    <property type="entry name" value="Winged helix-like DNA-binding domain superfamily/Winged helix DNA-binding domain"/>
    <property type="match status" value="1"/>
</dbReference>
<dbReference type="InterPro" id="IPR001584">
    <property type="entry name" value="Integrase_cat-core"/>
</dbReference>
<dbReference type="InterPro" id="IPR000792">
    <property type="entry name" value="Tscrpt_reg_LuxR_C"/>
</dbReference>
<protein>
    <submittedName>
        <fullName evidence="3">Regulatory protein, luxR family</fullName>
    </submittedName>
</protein>
<dbReference type="Pfam" id="PF00196">
    <property type="entry name" value="GerE"/>
    <property type="match status" value="1"/>
</dbReference>
<dbReference type="STRING" id="414048.SAMN04489864_1201"/>
<name>A0A1I3APL4_9SPHI</name>
<dbReference type="NCBIfam" id="NF033546">
    <property type="entry name" value="transpos_IS21"/>
    <property type="match status" value="1"/>
</dbReference>
<dbReference type="Proteomes" id="UP000199666">
    <property type="component" value="Unassembled WGS sequence"/>
</dbReference>
<dbReference type="InterPro" id="IPR036388">
    <property type="entry name" value="WH-like_DNA-bd_sf"/>
</dbReference>
<keyword evidence="4" id="KW-1185">Reference proteome</keyword>
<evidence type="ECO:0000313" key="3">
    <source>
        <dbReference type="EMBL" id="SFH52098.1"/>
    </source>
</evidence>
<dbReference type="Pfam" id="PF22483">
    <property type="entry name" value="Mu-transpos_C_2"/>
    <property type="match status" value="1"/>
</dbReference>
<dbReference type="PROSITE" id="PS50994">
    <property type="entry name" value="INTEGRASE"/>
    <property type="match status" value="1"/>
</dbReference>
<accession>A0A1I3APL4</accession>
<comment type="similarity">
    <text evidence="1">Belongs to the transposase IS21/IS408/IS1162 family.</text>
</comment>
<dbReference type="PANTHER" id="PTHR35004:SF8">
    <property type="entry name" value="TRANSPOSASE RV3428C-RELATED"/>
    <property type="match status" value="1"/>
</dbReference>
<evidence type="ECO:0000313" key="4">
    <source>
        <dbReference type="Proteomes" id="UP000199666"/>
    </source>
</evidence>
<organism evidence="3 4">
    <name type="scientific">Pedobacter insulae</name>
    <dbReference type="NCBI Taxonomy" id="414048"/>
    <lineage>
        <taxon>Bacteria</taxon>
        <taxon>Pseudomonadati</taxon>
        <taxon>Bacteroidota</taxon>
        <taxon>Sphingobacteriia</taxon>
        <taxon>Sphingobacteriales</taxon>
        <taxon>Sphingobacteriaceae</taxon>
        <taxon>Pedobacter</taxon>
    </lineage>
</organism>
<dbReference type="RefSeq" id="WP_090998336.1">
    <property type="nucleotide sequence ID" value="NZ_FOPP01000020.1"/>
</dbReference>
<dbReference type="GO" id="GO:0015074">
    <property type="term" value="P:DNA integration"/>
    <property type="evidence" value="ECO:0007669"/>
    <property type="project" value="InterPro"/>
</dbReference>
<sequence>MANKLDPMDLKQILTLHLEGYSNRKIGSVLGISRNTVNTYMQLFAGSDYSCQELLGLDTPALSELFSSHTTLDPVRHNELMLYFEGVNKARNHPGFTFLYHYQQYVELAAEPYSYTQFLEHFRRKYPKEKGSMKLQHVAGEEMFIDFAGKKLQIIDKQTGEIAPVEVFVAILPCSQYTYVQACMSQKREDMLSCCANALRFYSGSPKAIVSDNLKSAVNRSSKYEADVNRSFKDFARHYNCVINPTRSYSPQDKALVENAVHLVYQRIYYPLREMTFFSLEDLNREIALLLERYNNLLFKRKESSRIELFQSIERQYLKELPRDSYEMKDYKRAKVQKMGYAYFSPDKCYYSVPYRYIGKETMIHYTRSRVEIFYNHERIALHQRNLNKGSYITNTDHLSSTHKFYSEWSPEFFRKKASPHGEYVLACIEKVLASQDYPEISYKRSLGIIQLNRSYGSERLNNACKRALATDSCSYLRIKNILKNNMDRLPLFDDQVEPIKPHIPLHSNIRGASAYE</sequence>
<evidence type="ECO:0000259" key="2">
    <source>
        <dbReference type="PROSITE" id="PS50994"/>
    </source>
</evidence>
<dbReference type="Gene3D" id="3.30.420.10">
    <property type="entry name" value="Ribonuclease H-like superfamily/Ribonuclease H"/>
    <property type="match status" value="1"/>
</dbReference>
<dbReference type="SUPFAM" id="SSF53098">
    <property type="entry name" value="Ribonuclease H-like"/>
    <property type="match status" value="1"/>
</dbReference>
<proteinExistence type="inferred from homology"/>
<dbReference type="GO" id="GO:0006355">
    <property type="term" value="P:regulation of DNA-templated transcription"/>
    <property type="evidence" value="ECO:0007669"/>
    <property type="project" value="InterPro"/>
</dbReference>